<dbReference type="SUPFAM" id="SSF102405">
    <property type="entry name" value="MCP/YpsA-like"/>
    <property type="match status" value="1"/>
</dbReference>
<evidence type="ECO:0000313" key="5">
    <source>
        <dbReference type="EMBL" id="AYE61708.1"/>
    </source>
</evidence>
<dbReference type="PANTHER" id="PTHR43022:SF1">
    <property type="entry name" value="PROTEIN SMF"/>
    <property type="match status" value="1"/>
</dbReference>
<feature type="domain" description="Smf/DprA SLOG" evidence="2">
    <location>
        <begin position="74"/>
        <end position="274"/>
    </location>
</feature>
<reference evidence="6" key="6">
    <citation type="submission" date="2020-07" db="EMBL/GenBank/DDBJ databases">
        <title>Draft genome sequence of Lactobacillus helveticus strain JCM 1062.</title>
        <authorList>
            <person name="Endo A."/>
            <person name="Maeno S."/>
            <person name="Kido Y."/>
        </authorList>
    </citation>
    <scope>NUCLEOTIDE SEQUENCE</scope>
    <source>
        <strain evidence="6">JCM 1062</strain>
    </source>
</reference>
<dbReference type="Gene3D" id="3.40.50.450">
    <property type="match status" value="1"/>
</dbReference>
<evidence type="ECO:0000313" key="11">
    <source>
        <dbReference type="Proteomes" id="UP000267794"/>
    </source>
</evidence>
<evidence type="ECO:0000313" key="12">
    <source>
        <dbReference type="Proteomes" id="UP000651333"/>
    </source>
</evidence>
<dbReference type="RefSeq" id="WP_003628334.1">
    <property type="nucleotide sequence ID" value="NZ_AP023028.1"/>
</dbReference>
<dbReference type="Proteomes" id="UP000234562">
    <property type="component" value="Chromosome"/>
</dbReference>
<evidence type="ECO:0000313" key="3">
    <source>
        <dbReference type="EMBL" id="ALI52677.1"/>
    </source>
</evidence>
<dbReference type="EMBL" id="CP012381">
    <property type="protein sequence ID" value="ALI52677.1"/>
    <property type="molecule type" value="Genomic_DNA"/>
</dbReference>
<reference evidence="5 11" key="3">
    <citation type="submission" date="2016-10" db="EMBL/GenBank/DDBJ databases">
        <title>Complete genomic sequencing of Lactobacillus helveticus LH99 and comparative genome analysis.</title>
        <authorList>
            <person name="Li N."/>
            <person name="You C."/>
            <person name="Liu Z."/>
        </authorList>
    </citation>
    <scope>NUCLEOTIDE SEQUENCE [LARGE SCALE GENOMIC DNA]</scope>
    <source>
        <strain evidence="5 11">LH99</strain>
    </source>
</reference>
<dbReference type="Proteomes" id="UP000630086">
    <property type="component" value="Unassembled WGS sequence"/>
</dbReference>
<dbReference type="InterPro" id="IPR057666">
    <property type="entry name" value="DrpA_SLOG"/>
</dbReference>
<evidence type="ECO:0000313" key="7">
    <source>
        <dbReference type="EMBL" id="NRN92157.1"/>
    </source>
</evidence>
<dbReference type="EMBL" id="WCGB01000044">
    <property type="protein sequence ID" value="NRN92157.1"/>
    <property type="molecule type" value="Genomic_DNA"/>
</dbReference>
<evidence type="ECO:0000313" key="8">
    <source>
        <dbReference type="EMBL" id="NRO34057.1"/>
    </source>
</evidence>
<dbReference type="Proteomes" id="UP000601587">
    <property type="component" value="Unassembled WGS sequence"/>
</dbReference>
<accession>A0A0D5MIT2</accession>
<reference evidence="10" key="2">
    <citation type="submission" date="2016-05" db="EMBL/GenBank/DDBJ databases">
        <title>Genome sequence of Lactobacillus helveticus FAM8105.</title>
        <authorList>
            <person name="Ahrens C."/>
            <person name="Schmid M."/>
        </authorList>
    </citation>
    <scope>NUCLEOTIDE SEQUENCE [LARGE SCALE GENOMIC DNA]</scope>
    <source>
        <strain evidence="10">FAM8105</strain>
    </source>
</reference>
<dbReference type="NCBIfam" id="TIGR00732">
    <property type="entry name" value="dprA"/>
    <property type="match status" value="1"/>
</dbReference>
<comment type="similarity">
    <text evidence="1">Belongs to the DprA/Smf family.</text>
</comment>
<evidence type="ECO:0000259" key="2">
    <source>
        <dbReference type="Pfam" id="PF02481"/>
    </source>
</evidence>
<dbReference type="Proteomes" id="UP000651333">
    <property type="component" value="Unassembled WGS sequence"/>
</dbReference>
<dbReference type="EMBL" id="BLYV01000432">
    <property type="protein sequence ID" value="GFP14203.1"/>
    <property type="molecule type" value="Genomic_DNA"/>
</dbReference>
<dbReference type="EMBL" id="CP017982">
    <property type="protein sequence ID" value="AYE61708.1"/>
    <property type="molecule type" value="Genomic_DNA"/>
</dbReference>
<gene>
    <name evidence="3" type="ORF">ALV80_06165</name>
    <name evidence="5" type="ORF">BC335_1260</name>
    <name evidence="8" type="ORF">IMAU30003_00286</name>
    <name evidence="7" type="ORF">IMAU50013_01704</name>
    <name evidence="4" type="ORF">Lh8105_05955</name>
    <name evidence="6" type="ORF">LHEJCM1062_20750</name>
</gene>
<dbReference type="EMBL" id="CP015496">
    <property type="protein sequence ID" value="AUI74366.1"/>
    <property type="molecule type" value="Genomic_DNA"/>
</dbReference>
<dbReference type="InterPro" id="IPR003488">
    <property type="entry name" value="DprA"/>
</dbReference>
<protein>
    <submittedName>
        <fullName evidence="8">DNA processing protein DprA</fullName>
    </submittedName>
    <submittedName>
        <fullName evidence="5">DNA processing protein chain A</fullName>
    </submittedName>
    <submittedName>
        <fullName evidence="4">DNA protecting protein DprA</fullName>
    </submittedName>
</protein>
<reference evidence="4" key="4">
    <citation type="journal article" date="2018" name="Front. Microbiol.">
        <title>Comparative Genomics of Completely Sequenced Lactobacillus helveticus Genomes Provides Insights into Strain-Specific Genes and Resolves Metagenomics Data Down to the Strain Level.</title>
        <authorList>
            <person name="Schmid M."/>
            <person name="Muri J."/>
            <person name="Melidis D."/>
            <person name="Varadarajan A.R."/>
            <person name="Somerville V."/>
            <person name="Wicki A."/>
            <person name="Moser A."/>
            <person name="Bourqui M."/>
            <person name="Wenzel C."/>
            <person name="Eugster-Meier E."/>
            <person name="Frey J.E."/>
            <person name="Irmler S."/>
            <person name="Ahrens C.H."/>
        </authorList>
    </citation>
    <scope>NUCLEOTIDE SEQUENCE</scope>
    <source>
        <strain evidence="4">FAM8105</strain>
    </source>
</reference>
<dbReference type="PANTHER" id="PTHR43022">
    <property type="entry name" value="PROTEIN SMF"/>
    <property type="match status" value="1"/>
</dbReference>
<reference evidence="3 9" key="1">
    <citation type="submission" date="2015-08" db="EMBL/GenBank/DDBJ databases">
        <title>Complete genome sequence of Lactobacillus helveticus CAUH18, a probiotic strain originated from koumiss.</title>
        <authorList>
            <person name="Yang Y."/>
            <person name="Hao Y."/>
        </authorList>
    </citation>
    <scope>NUCLEOTIDE SEQUENCE [LARGE SCALE GENOMIC DNA]</scope>
    <source>
        <strain evidence="3 9">CAUH18</strain>
    </source>
</reference>
<proteinExistence type="inferred from homology"/>
<dbReference type="Proteomes" id="UP000267794">
    <property type="component" value="Chromosome"/>
</dbReference>
<dbReference type="Proteomes" id="UP000063930">
    <property type="component" value="Chromosome"/>
</dbReference>
<name>A0A0D5MIT2_LACHE</name>
<evidence type="ECO:0000313" key="9">
    <source>
        <dbReference type="Proteomes" id="UP000063930"/>
    </source>
</evidence>
<dbReference type="EMBL" id="WCHB01000005">
    <property type="protein sequence ID" value="NRO34057.1"/>
    <property type="molecule type" value="Genomic_DNA"/>
</dbReference>
<dbReference type="KEGG" id="lhd:HUO_06820"/>
<dbReference type="OMA" id="YSKQHTI"/>
<evidence type="ECO:0000313" key="6">
    <source>
        <dbReference type="EMBL" id="GFP14203.1"/>
    </source>
</evidence>
<sequence>MKKKEFLLRLKLQKGVGYVKLLTIANQMKPGLEIELDDLKEMDLSEKLVDACHLAFNDDKLAKLTRQIRRQCIVISFFDEEYPEKLRQIYRPPLILFAQGNLSLLKKDIVTIVGSRYPTHYSRDVINRLVPNLLDQNKVIASGLARGVDALAHEATLKNNGRTVAVVGNGLNHSYPQENYSLQEQIKNDGLIISEYLPDTPPRPYRFPKRNRILAGLSESIIVTEAKEKSGSLITASLGLQENRDIYAVPGPITSKLSAGPNQLIEAGATPIVDFKFKNEKI</sequence>
<evidence type="ECO:0000313" key="10">
    <source>
        <dbReference type="Proteomes" id="UP000234562"/>
    </source>
</evidence>
<dbReference type="GO" id="GO:0009294">
    <property type="term" value="P:DNA-mediated transformation"/>
    <property type="evidence" value="ECO:0007669"/>
    <property type="project" value="InterPro"/>
</dbReference>
<dbReference type="OrthoDB" id="9785707at2"/>
<dbReference type="AlphaFoldDB" id="A0A0D5MIT2"/>
<evidence type="ECO:0000256" key="1">
    <source>
        <dbReference type="ARBA" id="ARBA00006525"/>
    </source>
</evidence>
<evidence type="ECO:0000313" key="4">
    <source>
        <dbReference type="EMBL" id="AUI74366.1"/>
    </source>
</evidence>
<organism evidence="8 12">
    <name type="scientific">Lactobacillus helveticus</name>
    <name type="common">Lactobacillus suntoryeus</name>
    <dbReference type="NCBI Taxonomy" id="1587"/>
    <lineage>
        <taxon>Bacteria</taxon>
        <taxon>Bacillati</taxon>
        <taxon>Bacillota</taxon>
        <taxon>Bacilli</taxon>
        <taxon>Lactobacillales</taxon>
        <taxon>Lactobacillaceae</taxon>
        <taxon>Lactobacillus</taxon>
    </lineage>
</organism>
<dbReference type="Pfam" id="PF02481">
    <property type="entry name" value="DNA_processg_A"/>
    <property type="match status" value="1"/>
</dbReference>
<reference evidence="8" key="5">
    <citation type="submission" date="2019-09" db="EMBL/GenBank/DDBJ databases">
        <title>Comparative genomic analysis of Lactobacillus helveticus.</title>
        <authorList>
            <person name="Zhang H."/>
            <person name="Chen Y."/>
            <person name="Zhong Z."/>
        </authorList>
    </citation>
    <scope>NUCLEOTIDE SEQUENCE</scope>
    <source>
        <strain evidence="8">IMAU30003</strain>
        <strain evidence="7">IMAU50013</strain>
    </source>
</reference>